<dbReference type="EC" id="3.1.21.-" evidence="4"/>
<keyword evidence="2 4" id="KW-0378">Hydrolase</keyword>
<dbReference type="AlphaFoldDB" id="A0A379C654"/>
<feature type="binding site" evidence="3">
    <location>
        <position position="153"/>
    </location>
    <ligand>
        <name>a divalent metal cation</name>
        <dbReference type="ChEBI" id="CHEBI:60240"/>
        <label>2</label>
    </ligand>
</feature>
<name>A0A379C654_9FIRM</name>
<evidence type="ECO:0000256" key="2">
    <source>
        <dbReference type="ARBA" id="ARBA00022801"/>
    </source>
</evidence>
<dbReference type="Gene3D" id="3.20.20.140">
    <property type="entry name" value="Metal-dependent hydrolases"/>
    <property type="match status" value="1"/>
</dbReference>
<feature type="binding site" evidence="3">
    <location>
        <position position="127"/>
    </location>
    <ligand>
        <name>a divalent metal cation</name>
        <dbReference type="ChEBI" id="CHEBI:60240"/>
        <label>2</label>
    </ligand>
</feature>
<evidence type="ECO:0000256" key="3">
    <source>
        <dbReference type="PIRSR" id="PIRSR005902-1"/>
    </source>
</evidence>
<evidence type="ECO:0000313" key="4">
    <source>
        <dbReference type="EMBL" id="SUB57812.1"/>
    </source>
</evidence>
<evidence type="ECO:0000256" key="1">
    <source>
        <dbReference type="ARBA" id="ARBA00022723"/>
    </source>
</evidence>
<sequence>MIDSHAHLDDEAFDDDRDQVINALYENGIDFIVNIACDLKSSKTSQELAKTYENIYATVGVHPHDAITYTDEVEETLKILAQEKKVVAVGEIGLDYYYDNSPRHIQKEVFKRQLKLAHELRKNVVVHSRDASQDTFDILKEAHDKYEFKAVIHCYSQSLEMLKEYLRLGDYISLGGAVTFKNSKIRKEVAKIVPLDRLLLETDCPYMTPVPYRGKRNEPKYVNIVAEYIADLRGISKSDLVKVTDENTKRFYNIC</sequence>
<organism evidence="4 5">
    <name type="scientific">Peptoniphilus lacrimalis</name>
    <dbReference type="NCBI Taxonomy" id="33031"/>
    <lineage>
        <taxon>Bacteria</taxon>
        <taxon>Bacillati</taxon>
        <taxon>Bacillota</taxon>
        <taxon>Tissierellia</taxon>
        <taxon>Tissierellales</taxon>
        <taxon>Peptoniphilaceae</taxon>
        <taxon>Peptoniphilus</taxon>
    </lineage>
</organism>
<dbReference type="InterPro" id="IPR032466">
    <property type="entry name" value="Metal_Hydrolase"/>
</dbReference>
<dbReference type="RefSeq" id="WP_009345747.1">
    <property type="nucleotide sequence ID" value="NZ_CAMUOS010000006.1"/>
</dbReference>
<reference evidence="4 5" key="1">
    <citation type="submission" date="2018-06" db="EMBL/GenBank/DDBJ databases">
        <authorList>
            <consortium name="Pathogen Informatics"/>
            <person name="Doyle S."/>
        </authorList>
    </citation>
    <scope>NUCLEOTIDE SEQUENCE [LARGE SCALE GENOMIC DNA]</scope>
    <source>
        <strain evidence="4 5">NCTC13149</strain>
    </source>
</reference>
<dbReference type="NCBIfam" id="TIGR00010">
    <property type="entry name" value="YchF/TatD family DNA exonuclease"/>
    <property type="match status" value="1"/>
</dbReference>
<dbReference type="EMBL" id="UGSZ01000001">
    <property type="protein sequence ID" value="SUB57812.1"/>
    <property type="molecule type" value="Genomic_DNA"/>
</dbReference>
<dbReference type="PANTHER" id="PTHR46124:SF2">
    <property type="entry name" value="D-AMINOACYL-TRNA DEACYLASE"/>
    <property type="match status" value="1"/>
</dbReference>
<dbReference type="Pfam" id="PF01026">
    <property type="entry name" value="TatD_DNase"/>
    <property type="match status" value="1"/>
</dbReference>
<gene>
    <name evidence="4" type="primary">ycfH</name>
    <name evidence="4" type="ORF">NCTC13149_01670</name>
</gene>
<dbReference type="InterPro" id="IPR015991">
    <property type="entry name" value="TatD/YcfH-like"/>
</dbReference>
<dbReference type="PROSITE" id="PS01137">
    <property type="entry name" value="TATD_1"/>
    <property type="match status" value="1"/>
</dbReference>
<dbReference type="GO" id="GO:0005829">
    <property type="term" value="C:cytosol"/>
    <property type="evidence" value="ECO:0007669"/>
    <property type="project" value="TreeGrafter"/>
</dbReference>
<feature type="binding site" evidence="3">
    <location>
        <position position="5"/>
    </location>
    <ligand>
        <name>a divalent metal cation</name>
        <dbReference type="ChEBI" id="CHEBI:60240"/>
        <label>1</label>
    </ligand>
</feature>
<feature type="binding site" evidence="3">
    <location>
        <position position="91"/>
    </location>
    <ligand>
        <name>a divalent metal cation</name>
        <dbReference type="ChEBI" id="CHEBI:60240"/>
        <label>1</label>
    </ligand>
</feature>
<dbReference type="PROSITE" id="PS01091">
    <property type="entry name" value="TATD_3"/>
    <property type="match status" value="1"/>
</dbReference>
<dbReference type="Proteomes" id="UP000255517">
    <property type="component" value="Unassembled WGS sequence"/>
</dbReference>
<feature type="binding site" evidence="3">
    <location>
        <position position="203"/>
    </location>
    <ligand>
        <name>a divalent metal cation</name>
        <dbReference type="ChEBI" id="CHEBI:60240"/>
        <label>1</label>
    </ligand>
</feature>
<dbReference type="SUPFAM" id="SSF51556">
    <property type="entry name" value="Metallo-dependent hydrolases"/>
    <property type="match status" value="1"/>
</dbReference>
<proteinExistence type="predicted"/>
<dbReference type="PANTHER" id="PTHR46124">
    <property type="entry name" value="D-AMINOACYL-TRNA DEACYLASE"/>
    <property type="match status" value="1"/>
</dbReference>
<accession>A0A379C654</accession>
<dbReference type="GO" id="GO:0016788">
    <property type="term" value="F:hydrolase activity, acting on ester bonds"/>
    <property type="evidence" value="ECO:0007669"/>
    <property type="project" value="InterPro"/>
</dbReference>
<dbReference type="CDD" id="cd01310">
    <property type="entry name" value="TatD_DNAse"/>
    <property type="match status" value="1"/>
</dbReference>
<feature type="binding site" evidence="3">
    <location>
        <position position="7"/>
    </location>
    <ligand>
        <name>a divalent metal cation</name>
        <dbReference type="ChEBI" id="CHEBI:60240"/>
        <label>1</label>
    </ligand>
</feature>
<dbReference type="PIRSF" id="PIRSF005902">
    <property type="entry name" value="DNase_TatD"/>
    <property type="match status" value="1"/>
</dbReference>
<dbReference type="InterPro" id="IPR001130">
    <property type="entry name" value="TatD-like"/>
</dbReference>
<keyword evidence="1 3" id="KW-0479">Metal-binding</keyword>
<dbReference type="STRING" id="1122949.GCA_000378725_01339"/>
<dbReference type="InterPro" id="IPR018228">
    <property type="entry name" value="DNase_TatD-rel_CS"/>
</dbReference>
<dbReference type="FunFam" id="3.20.20.140:FF:000005">
    <property type="entry name" value="TatD family hydrolase"/>
    <property type="match status" value="1"/>
</dbReference>
<evidence type="ECO:0000313" key="5">
    <source>
        <dbReference type="Proteomes" id="UP000255517"/>
    </source>
</evidence>
<protein>
    <submittedName>
        <fullName evidence="4">Uncharacterized deoxyribonuclease YcfH</fullName>
        <ecNumber evidence="4">3.1.21.-</ecNumber>
    </submittedName>
</protein>
<dbReference type="GO" id="GO:0046872">
    <property type="term" value="F:metal ion binding"/>
    <property type="evidence" value="ECO:0007669"/>
    <property type="project" value="UniProtKB-KW"/>
</dbReference>
<dbReference type="OrthoDB" id="9810005at2"/>
<dbReference type="GO" id="GO:0004536">
    <property type="term" value="F:DNA nuclease activity"/>
    <property type="evidence" value="ECO:0007669"/>
    <property type="project" value="InterPro"/>
</dbReference>